<evidence type="ECO:0000313" key="5">
    <source>
        <dbReference type="EMBL" id="KAG7521924.1"/>
    </source>
</evidence>
<organism evidence="5 6">
    <name type="scientific">Solea senegalensis</name>
    <name type="common">Senegalese sole</name>
    <dbReference type="NCBI Taxonomy" id="28829"/>
    <lineage>
        <taxon>Eukaryota</taxon>
        <taxon>Metazoa</taxon>
        <taxon>Chordata</taxon>
        <taxon>Craniata</taxon>
        <taxon>Vertebrata</taxon>
        <taxon>Euteleostomi</taxon>
        <taxon>Actinopterygii</taxon>
        <taxon>Neopterygii</taxon>
        <taxon>Teleostei</taxon>
        <taxon>Neoteleostei</taxon>
        <taxon>Acanthomorphata</taxon>
        <taxon>Carangaria</taxon>
        <taxon>Pleuronectiformes</taxon>
        <taxon>Pleuronectoidei</taxon>
        <taxon>Soleidae</taxon>
        <taxon>Solea</taxon>
    </lineage>
</organism>
<dbReference type="GO" id="GO:0005737">
    <property type="term" value="C:cytoplasm"/>
    <property type="evidence" value="ECO:0007669"/>
    <property type="project" value="TreeGrafter"/>
</dbReference>
<accession>A0AAV6SXJ6</accession>
<dbReference type="InterPro" id="IPR032755">
    <property type="entry name" value="TSNAXIP1_N"/>
</dbReference>
<feature type="coiled-coil region" evidence="2">
    <location>
        <begin position="180"/>
        <end position="207"/>
    </location>
</feature>
<name>A0AAV6SXJ6_SOLSE</name>
<keyword evidence="1 2" id="KW-0175">Coiled coil</keyword>
<reference evidence="5 6" key="1">
    <citation type="journal article" date="2021" name="Sci. Rep.">
        <title>Chromosome anchoring in Senegalese sole (Solea senegalensis) reveals sex-associated markers and genome rearrangements in flatfish.</title>
        <authorList>
            <person name="Guerrero-Cozar I."/>
            <person name="Gomez-Garrido J."/>
            <person name="Berbel C."/>
            <person name="Martinez-Blanch J.F."/>
            <person name="Alioto T."/>
            <person name="Claros M.G."/>
            <person name="Gagnaire P.A."/>
            <person name="Manchado M."/>
        </authorList>
    </citation>
    <scope>NUCLEOTIDE SEQUENCE [LARGE SCALE GENOMIC DNA]</scope>
    <source>
        <strain evidence="5">Sse05_10M</strain>
    </source>
</reference>
<feature type="region of interest" description="Disordered" evidence="3">
    <location>
        <begin position="1"/>
        <end position="43"/>
    </location>
</feature>
<proteinExistence type="predicted"/>
<dbReference type="Proteomes" id="UP000693946">
    <property type="component" value="Linkage Group LG10"/>
</dbReference>
<gene>
    <name evidence="5" type="ORF">JOB18_009736</name>
</gene>
<evidence type="ECO:0000256" key="3">
    <source>
        <dbReference type="SAM" id="MobiDB-lite"/>
    </source>
</evidence>
<dbReference type="AlphaFoldDB" id="A0AAV6SXJ6"/>
<dbReference type="Pfam" id="PF15739">
    <property type="entry name" value="TSNAXIP1_N"/>
    <property type="match status" value="1"/>
</dbReference>
<dbReference type="PANTHER" id="PTHR16306">
    <property type="entry name" value="TRANSLIN-ASSOCIATED FACTOR X-INTERACTING PROTEIN 1"/>
    <property type="match status" value="1"/>
</dbReference>
<protein>
    <recommendedName>
        <fullName evidence="4">Translin-associated factor X-interacting protein 1 N-terminal domain-containing protein</fullName>
    </recommendedName>
</protein>
<keyword evidence="6" id="KW-1185">Reference proteome</keyword>
<evidence type="ECO:0000313" key="6">
    <source>
        <dbReference type="Proteomes" id="UP000693946"/>
    </source>
</evidence>
<feature type="region of interest" description="Disordered" evidence="3">
    <location>
        <begin position="345"/>
        <end position="378"/>
    </location>
</feature>
<comment type="caution">
    <text evidence="5">The sequence shown here is derived from an EMBL/GenBank/DDBJ whole genome shotgun (WGS) entry which is preliminary data.</text>
</comment>
<feature type="compositionally biased region" description="Polar residues" evidence="3">
    <location>
        <begin position="29"/>
        <end position="39"/>
    </location>
</feature>
<sequence length="378" mass="43583">MSCDAKPLTQDFPDMSPHKHIKFPPLAPLQNQSDQNDCNSGGERDGGCGVTGVVTDQAAAARKLCFSGSSHIYAGTDRKPRLLMYMESYLNKELHSISPQEPKYQELKLQVHRDIFGCYIKEFQTYQPILSAIRKEYENMLAYQQDQIQELEPLRSHLRLVREECERKIQARWGEERAEIGALKREKQQLQRDIEAMRENEKATQTVVEHVQRELSKQYLRYREERDARRLLIGQLSDLTRATVKTETPAGDNAEDKDPVELQLALKVCRVDLTRAQEELSKMKAEYWDVVPRRNWDTLEETHKQTLLQLHTLQADFNQVKSEYDTLLELHNNRGDVKVETLDSTSVQQLETSDEPALPPALDQSEENAESNDFPASN</sequence>
<feature type="domain" description="Translin-associated factor X-interacting protein 1 N-terminal" evidence="4">
    <location>
        <begin position="87"/>
        <end position="198"/>
    </location>
</feature>
<dbReference type="EMBL" id="JAGKHQ010000002">
    <property type="protein sequence ID" value="KAG7521924.1"/>
    <property type="molecule type" value="Genomic_DNA"/>
</dbReference>
<dbReference type="PANTHER" id="PTHR16306:SF0">
    <property type="entry name" value="TRANSLIN-ASSOCIATED FACTOR X-INTERACTING PROTEIN 1"/>
    <property type="match status" value="1"/>
</dbReference>
<evidence type="ECO:0000256" key="1">
    <source>
        <dbReference type="ARBA" id="ARBA00023054"/>
    </source>
</evidence>
<evidence type="ECO:0000259" key="4">
    <source>
        <dbReference type="Pfam" id="PF15739"/>
    </source>
</evidence>
<evidence type="ECO:0000256" key="2">
    <source>
        <dbReference type="SAM" id="Coils"/>
    </source>
</evidence>